<organism evidence="18 19">
    <name type="scientific">Chelonia mydas</name>
    <name type="common">Green sea-turtle</name>
    <name type="synonym">Chelonia agassizi</name>
    <dbReference type="NCBI Taxonomy" id="8469"/>
    <lineage>
        <taxon>Eukaryota</taxon>
        <taxon>Metazoa</taxon>
        <taxon>Chordata</taxon>
        <taxon>Craniata</taxon>
        <taxon>Vertebrata</taxon>
        <taxon>Euteleostomi</taxon>
        <taxon>Archelosauria</taxon>
        <taxon>Testudinata</taxon>
        <taxon>Testudines</taxon>
        <taxon>Cryptodira</taxon>
        <taxon>Durocryptodira</taxon>
        <taxon>Americhelydia</taxon>
        <taxon>Chelonioidea</taxon>
        <taxon>Cheloniidae</taxon>
        <taxon>Chelonia</taxon>
    </lineage>
</organism>
<gene>
    <name evidence="18" type="ORF">UY3_16902</name>
</gene>
<dbReference type="Proteomes" id="UP000031443">
    <property type="component" value="Unassembled WGS sequence"/>
</dbReference>
<keyword evidence="8" id="KW-0479">Metal-binding</keyword>
<dbReference type="InterPro" id="IPR043136">
    <property type="entry name" value="B30.2/SPRY_sf"/>
</dbReference>
<evidence type="ECO:0000256" key="8">
    <source>
        <dbReference type="ARBA" id="ARBA00022723"/>
    </source>
</evidence>
<dbReference type="InterPro" id="IPR020457">
    <property type="entry name" value="Znf_B-box_chordata"/>
</dbReference>
<keyword evidence="12 14" id="KW-0175">Coiled coil</keyword>
<keyword evidence="10" id="KW-0833">Ubl conjugation pathway</keyword>
<dbReference type="InterPro" id="IPR001841">
    <property type="entry name" value="Znf_RING"/>
</dbReference>
<dbReference type="CDD" id="cd19762">
    <property type="entry name" value="Bbox2_TRIM7-like"/>
    <property type="match status" value="1"/>
</dbReference>
<comment type="pathway">
    <text evidence="3">Protein modification; protein ubiquitination.</text>
</comment>
<sequence>MASANPVERLKDEALCPICLECFTEPVSIDCGHNFCRVCISRYCEACEEESPCRPVQCPVCKGKFKKDNFRPNWQLANMLKTILELRAARGEERAGRFCQHHQEQLKLFCEEDGKAICVVCRESQEHREHRVAPMEEAAQTYRTKVQQALTQLRKEMEAAKRLEAKENRKIKEWQEKVQVQRQIIVSEFEKIRQFLTEEEKLLLEKLATEEKDFVQRVQEKVQVQRQIIVSEFEKIRQFLTEEEKLLLEKLATEEKDFVQRVQANLADLSEQSSALGKLIAELEEKCRKSSVELLEGVRHSLSSAETIKLREPEAIPTEVKNKYKFPEHCLDMKKMLQRFKTDVTLDPETAHVCLELSKDHRGVRLAEPQLAVPSHPKRFDTYRCVLGAAGLRTGRHYWEVEVEAGDKAYWTLGVARGSLRRKGWFSMEQEEGIWAVRLIRGQYHAHTCPETSLSLSRSPQLLGIFLDCDGGSITFYEAEGMEPIFSFAAGTPFSESRAAPSSVSCAPGPASGFDPRCERGKQACLAGEWHGGGQCP</sequence>
<comment type="subcellular location">
    <subcellularLocation>
        <location evidence="2">Cytoplasm</location>
    </subcellularLocation>
</comment>
<evidence type="ECO:0000256" key="5">
    <source>
        <dbReference type="ARBA" id="ARBA00012483"/>
    </source>
</evidence>
<dbReference type="PROSITE" id="PS50089">
    <property type="entry name" value="ZF_RING_2"/>
    <property type="match status" value="1"/>
</dbReference>
<dbReference type="GO" id="GO:0008270">
    <property type="term" value="F:zinc ion binding"/>
    <property type="evidence" value="ECO:0007669"/>
    <property type="project" value="UniProtKB-KW"/>
</dbReference>
<dbReference type="EC" id="2.3.2.27" evidence="5"/>
<dbReference type="SUPFAM" id="SSF57845">
    <property type="entry name" value="B-box zinc-binding domain"/>
    <property type="match status" value="1"/>
</dbReference>
<feature type="coiled-coil region" evidence="14">
    <location>
        <begin position="143"/>
        <end position="177"/>
    </location>
</feature>
<evidence type="ECO:0000256" key="10">
    <source>
        <dbReference type="ARBA" id="ARBA00022786"/>
    </source>
</evidence>
<protein>
    <recommendedName>
        <fullName evidence="5">RING-type E3 ubiquitin transferase</fullName>
        <ecNumber evidence="5">2.3.2.27</ecNumber>
    </recommendedName>
</protein>
<dbReference type="InterPro" id="IPR017907">
    <property type="entry name" value="Znf_RING_CS"/>
</dbReference>
<feature type="domain" description="B30.2/SPRY" evidence="17">
    <location>
        <begin position="324"/>
        <end position="521"/>
    </location>
</feature>
<feature type="domain" description="RING-type" evidence="15">
    <location>
        <begin position="16"/>
        <end position="62"/>
    </location>
</feature>
<dbReference type="SUPFAM" id="SSF57850">
    <property type="entry name" value="RING/U-box"/>
    <property type="match status" value="1"/>
</dbReference>
<evidence type="ECO:0000256" key="7">
    <source>
        <dbReference type="ARBA" id="ARBA00022679"/>
    </source>
</evidence>
<dbReference type="InterPro" id="IPR050143">
    <property type="entry name" value="TRIM/RBCC"/>
</dbReference>
<accession>M7ALE9</accession>
<evidence type="ECO:0000259" key="16">
    <source>
        <dbReference type="PROSITE" id="PS50119"/>
    </source>
</evidence>
<dbReference type="Gene3D" id="3.30.160.60">
    <property type="entry name" value="Classic Zinc Finger"/>
    <property type="match status" value="1"/>
</dbReference>
<dbReference type="SMART" id="SM00449">
    <property type="entry name" value="SPRY"/>
    <property type="match status" value="1"/>
</dbReference>
<dbReference type="SUPFAM" id="SSF49899">
    <property type="entry name" value="Concanavalin A-like lectins/glucanases"/>
    <property type="match status" value="1"/>
</dbReference>
<dbReference type="SMART" id="SM00336">
    <property type="entry name" value="BBOX"/>
    <property type="match status" value="1"/>
</dbReference>
<dbReference type="PANTHER" id="PTHR24103">
    <property type="entry name" value="E3 UBIQUITIN-PROTEIN LIGASE TRIM"/>
    <property type="match status" value="1"/>
</dbReference>
<evidence type="ECO:0000256" key="4">
    <source>
        <dbReference type="ARBA" id="ARBA00008518"/>
    </source>
</evidence>
<evidence type="ECO:0000256" key="1">
    <source>
        <dbReference type="ARBA" id="ARBA00000900"/>
    </source>
</evidence>
<dbReference type="InterPro" id="IPR006574">
    <property type="entry name" value="PRY"/>
</dbReference>
<evidence type="ECO:0000259" key="17">
    <source>
        <dbReference type="PROSITE" id="PS50188"/>
    </source>
</evidence>
<evidence type="ECO:0000256" key="3">
    <source>
        <dbReference type="ARBA" id="ARBA00004906"/>
    </source>
</evidence>
<dbReference type="PROSITE" id="PS50188">
    <property type="entry name" value="B302_SPRY"/>
    <property type="match status" value="1"/>
</dbReference>
<keyword evidence="9 13" id="KW-0863">Zinc-finger</keyword>
<evidence type="ECO:0000256" key="11">
    <source>
        <dbReference type="ARBA" id="ARBA00022833"/>
    </source>
</evidence>
<evidence type="ECO:0000256" key="2">
    <source>
        <dbReference type="ARBA" id="ARBA00004496"/>
    </source>
</evidence>
<evidence type="ECO:0000256" key="13">
    <source>
        <dbReference type="PROSITE-ProRule" id="PRU00024"/>
    </source>
</evidence>
<proteinExistence type="inferred from homology"/>
<dbReference type="EMBL" id="KB585104">
    <property type="protein sequence ID" value="EMP26016.1"/>
    <property type="molecule type" value="Genomic_DNA"/>
</dbReference>
<dbReference type="PRINTS" id="PR01407">
    <property type="entry name" value="BUTYPHLNCDUF"/>
</dbReference>
<dbReference type="eggNOG" id="KOG2177">
    <property type="taxonomic scope" value="Eukaryota"/>
</dbReference>
<dbReference type="Pfam" id="PF15227">
    <property type="entry name" value="zf-C3HC4_4"/>
    <property type="match status" value="1"/>
</dbReference>
<dbReference type="PROSITE" id="PS50119">
    <property type="entry name" value="ZF_BBOX"/>
    <property type="match status" value="1"/>
</dbReference>
<dbReference type="SMART" id="SM00184">
    <property type="entry name" value="RING"/>
    <property type="match status" value="1"/>
</dbReference>
<comment type="catalytic activity">
    <reaction evidence="1">
        <text>S-ubiquitinyl-[E2 ubiquitin-conjugating enzyme]-L-cysteine + [acceptor protein]-L-lysine = [E2 ubiquitin-conjugating enzyme]-L-cysteine + N(6)-ubiquitinyl-[acceptor protein]-L-lysine.</text>
        <dbReference type="EC" id="2.3.2.27"/>
    </reaction>
</comment>
<dbReference type="SMART" id="SM00589">
    <property type="entry name" value="PRY"/>
    <property type="match status" value="1"/>
</dbReference>
<dbReference type="GO" id="GO:0005737">
    <property type="term" value="C:cytoplasm"/>
    <property type="evidence" value="ECO:0007669"/>
    <property type="project" value="UniProtKB-SubCell"/>
</dbReference>
<dbReference type="InterPro" id="IPR013083">
    <property type="entry name" value="Znf_RING/FYVE/PHD"/>
</dbReference>
<evidence type="ECO:0000256" key="6">
    <source>
        <dbReference type="ARBA" id="ARBA00022490"/>
    </source>
</evidence>
<dbReference type="AlphaFoldDB" id="M7ALE9"/>
<dbReference type="Gene3D" id="3.30.40.10">
    <property type="entry name" value="Zinc/RING finger domain, C3HC4 (zinc finger)"/>
    <property type="match status" value="1"/>
</dbReference>
<dbReference type="InterPro" id="IPR013320">
    <property type="entry name" value="ConA-like_dom_sf"/>
</dbReference>
<dbReference type="InterPro" id="IPR003877">
    <property type="entry name" value="SPRY_dom"/>
</dbReference>
<dbReference type="Pfam" id="PF00643">
    <property type="entry name" value="zf-B_box"/>
    <property type="match status" value="1"/>
</dbReference>
<evidence type="ECO:0000259" key="15">
    <source>
        <dbReference type="PROSITE" id="PS50089"/>
    </source>
</evidence>
<dbReference type="Gene3D" id="2.60.120.920">
    <property type="match status" value="1"/>
</dbReference>
<dbReference type="InterPro" id="IPR003879">
    <property type="entry name" value="Butyrophylin_SPRY"/>
</dbReference>
<dbReference type="PRINTS" id="PR01406">
    <property type="entry name" value="BBOXZNFINGER"/>
</dbReference>
<keyword evidence="7" id="KW-0808">Transferase</keyword>
<dbReference type="Pfam" id="PF00622">
    <property type="entry name" value="SPRY"/>
    <property type="match status" value="1"/>
</dbReference>
<dbReference type="FunFam" id="2.60.120.920:FF:000004">
    <property type="entry name" value="Butyrophilin subfamily 1 member A1"/>
    <property type="match status" value="1"/>
</dbReference>
<dbReference type="InterPro" id="IPR001870">
    <property type="entry name" value="B30.2/SPRY"/>
</dbReference>
<name>M7ALE9_CHEMY</name>
<dbReference type="GO" id="GO:0061630">
    <property type="term" value="F:ubiquitin protein ligase activity"/>
    <property type="evidence" value="ECO:0007669"/>
    <property type="project" value="UniProtKB-EC"/>
</dbReference>
<dbReference type="PROSITE" id="PS00518">
    <property type="entry name" value="ZF_RING_1"/>
    <property type="match status" value="1"/>
</dbReference>
<reference evidence="19" key="1">
    <citation type="journal article" date="2013" name="Nat. Genet.">
        <title>The draft genomes of soft-shell turtle and green sea turtle yield insights into the development and evolution of the turtle-specific body plan.</title>
        <authorList>
            <person name="Wang Z."/>
            <person name="Pascual-Anaya J."/>
            <person name="Zadissa A."/>
            <person name="Li W."/>
            <person name="Niimura Y."/>
            <person name="Huang Z."/>
            <person name="Li C."/>
            <person name="White S."/>
            <person name="Xiong Z."/>
            <person name="Fang D."/>
            <person name="Wang B."/>
            <person name="Ming Y."/>
            <person name="Chen Y."/>
            <person name="Zheng Y."/>
            <person name="Kuraku S."/>
            <person name="Pignatelli M."/>
            <person name="Herrero J."/>
            <person name="Beal K."/>
            <person name="Nozawa M."/>
            <person name="Li Q."/>
            <person name="Wang J."/>
            <person name="Zhang H."/>
            <person name="Yu L."/>
            <person name="Shigenobu S."/>
            <person name="Wang J."/>
            <person name="Liu J."/>
            <person name="Flicek P."/>
            <person name="Searle S."/>
            <person name="Wang J."/>
            <person name="Kuratani S."/>
            <person name="Yin Y."/>
            <person name="Aken B."/>
            <person name="Zhang G."/>
            <person name="Irie N."/>
        </authorList>
    </citation>
    <scope>NUCLEOTIDE SEQUENCE [LARGE SCALE GENOMIC DNA]</scope>
</reference>
<evidence type="ECO:0000256" key="14">
    <source>
        <dbReference type="SAM" id="Coils"/>
    </source>
</evidence>
<evidence type="ECO:0000313" key="19">
    <source>
        <dbReference type="Proteomes" id="UP000031443"/>
    </source>
</evidence>
<evidence type="ECO:0000256" key="9">
    <source>
        <dbReference type="ARBA" id="ARBA00022771"/>
    </source>
</evidence>
<keyword evidence="6" id="KW-0963">Cytoplasm</keyword>
<evidence type="ECO:0000256" key="12">
    <source>
        <dbReference type="ARBA" id="ARBA00023054"/>
    </source>
</evidence>
<comment type="similarity">
    <text evidence="4">Belongs to the TRIM/RBCC family.</text>
</comment>
<feature type="domain" description="B box-type" evidence="16">
    <location>
        <begin position="94"/>
        <end position="135"/>
    </location>
</feature>
<dbReference type="InterPro" id="IPR000315">
    <property type="entry name" value="Znf_B-box"/>
</dbReference>
<keyword evidence="19" id="KW-1185">Reference proteome</keyword>
<dbReference type="Pfam" id="PF13765">
    <property type="entry name" value="PRY"/>
    <property type="match status" value="1"/>
</dbReference>
<evidence type="ECO:0000313" key="18">
    <source>
        <dbReference type="EMBL" id="EMP26016.1"/>
    </source>
</evidence>
<keyword evidence="11" id="KW-0862">Zinc</keyword>